<feature type="transmembrane region" description="Helical" evidence="1">
    <location>
        <begin position="200"/>
        <end position="220"/>
    </location>
</feature>
<dbReference type="OrthoDB" id="265980at2"/>
<feature type="transmembrane region" description="Helical" evidence="1">
    <location>
        <begin position="141"/>
        <end position="162"/>
    </location>
</feature>
<proteinExistence type="predicted"/>
<keyword evidence="1" id="KW-1133">Transmembrane helix</keyword>
<comment type="caution">
    <text evidence="2">The sequence shown here is derived from an EMBL/GenBank/DDBJ whole genome shotgun (WGS) entry which is preliminary data.</text>
</comment>
<accession>A0A2S8FK73</accession>
<organism evidence="2 3">
    <name type="scientific">Blastopirellula marina</name>
    <dbReference type="NCBI Taxonomy" id="124"/>
    <lineage>
        <taxon>Bacteria</taxon>
        <taxon>Pseudomonadati</taxon>
        <taxon>Planctomycetota</taxon>
        <taxon>Planctomycetia</taxon>
        <taxon>Pirellulales</taxon>
        <taxon>Pirellulaceae</taxon>
        <taxon>Blastopirellula</taxon>
    </lineage>
</organism>
<keyword evidence="1" id="KW-0812">Transmembrane</keyword>
<keyword evidence="1" id="KW-0472">Membrane</keyword>
<name>A0A2S8FK73_9BACT</name>
<evidence type="ECO:0000313" key="3">
    <source>
        <dbReference type="Proteomes" id="UP000238322"/>
    </source>
</evidence>
<evidence type="ECO:0000256" key="1">
    <source>
        <dbReference type="SAM" id="Phobius"/>
    </source>
</evidence>
<dbReference type="AlphaFoldDB" id="A0A2S8FK73"/>
<protein>
    <submittedName>
        <fullName evidence="2">Uncharacterized protein</fullName>
    </submittedName>
</protein>
<dbReference type="EMBL" id="PUHY01000012">
    <property type="protein sequence ID" value="PQO32430.1"/>
    <property type="molecule type" value="Genomic_DNA"/>
</dbReference>
<dbReference type="Proteomes" id="UP000238322">
    <property type="component" value="Unassembled WGS sequence"/>
</dbReference>
<reference evidence="2 3" key="1">
    <citation type="submission" date="2018-02" db="EMBL/GenBank/DDBJ databases">
        <title>Comparative genomes isolates from brazilian mangrove.</title>
        <authorList>
            <person name="Araujo J.E."/>
            <person name="Taketani R.G."/>
            <person name="Silva M.C.P."/>
            <person name="Loureco M.V."/>
            <person name="Andreote F.D."/>
        </authorList>
    </citation>
    <scope>NUCLEOTIDE SEQUENCE [LARGE SCALE GENOMIC DNA]</scope>
    <source>
        <strain evidence="2 3">Hex-1 MGV</strain>
    </source>
</reference>
<feature type="transmembrane region" description="Helical" evidence="1">
    <location>
        <begin position="174"/>
        <end position="193"/>
    </location>
</feature>
<dbReference type="RefSeq" id="WP_105331442.1">
    <property type="nucleotide sequence ID" value="NZ_PUHY01000012.1"/>
</dbReference>
<sequence>MPDEFANPWSPALQENPLEKRAWDTAPTRMYLQVLTLMALCVAITVGLFGEEFWFVSQEFRFALAGIAGFYVGCGSGNFGKRLMVGFFATIILGLRPPHFPNEPLQDLGLVVVASALVSLTAAIIFAWADWQKETLPRFAWLKLLVLMGALAVLLGGANHRLAGMDSDAALREGAILVGRGAVFAIAVVLQLLPLRAITSLRMIPYMILAVVAFLFVPAADGLVRNFDGAHGLWETADVYRLSLVCVWLVGYPLHFALGALDIRLVDPCWKESVPKKESHQEEFDRLAESRFSLH</sequence>
<feature type="transmembrane region" description="Helical" evidence="1">
    <location>
        <begin position="240"/>
        <end position="261"/>
    </location>
</feature>
<feature type="transmembrane region" description="Helical" evidence="1">
    <location>
        <begin position="30"/>
        <end position="50"/>
    </location>
</feature>
<feature type="transmembrane region" description="Helical" evidence="1">
    <location>
        <begin position="108"/>
        <end position="129"/>
    </location>
</feature>
<feature type="transmembrane region" description="Helical" evidence="1">
    <location>
        <begin position="62"/>
        <end position="80"/>
    </location>
</feature>
<gene>
    <name evidence="2" type="ORF">C5Y83_19620</name>
</gene>
<evidence type="ECO:0000313" key="2">
    <source>
        <dbReference type="EMBL" id="PQO32430.1"/>
    </source>
</evidence>